<gene>
    <name evidence="1" type="ORF">L6164_029635</name>
</gene>
<reference evidence="1 2" key="1">
    <citation type="journal article" date="2022" name="DNA Res.">
        <title>Chromosomal-level genome assembly of the orchid tree Bauhinia variegata (Leguminosae; Cercidoideae) supports the allotetraploid origin hypothesis of Bauhinia.</title>
        <authorList>
            <person name="Zhong Y."/>
            <person name="Chen Y."/>
            <person name="Zheng D."/>
            <person name="Pang J."/>
            <person name="Liu Y."/>
            <person name="Luo S."/>
            <person name="Meng S."/>
            <person name="Qian L."/>
            <person name="Wei D."/>
            <person name="Dai S."/>
            <person name="Zhou R."/>
        </authorList>
    </citation>
    <scope>NUCLEOTIDE SEQUENCE [LARGE SCALE GENOMIC DNA]</scope>
    <source>
        <strain evidence="1">BV-YZ2020</strain>
    </source>
</reference>
<protein>
    <submittedName>
        <fullName evidence="1">Uncharacterized protein</fullName>
    </submittedName>
</protein>
<evidence type="ECO:0000313" key="1">
    <source>
        <dbReference type="EMBL" id="KAI4306349.1"/>
    </source>
</evidence>
<dbReference type="EMBL" id="CM039437">
    <property type="protein sequence ID" value="KAI4306349.1"/>
    <property type="molecule type" value="Genomic_DNA"/>
</dbReference>
<sequence length="119" mass="13646">MGNKGILFWSPKHSFHRTASAPPPPPPLLRASTTVTRVSSFSQYLIESVLLYFLFDLSPFLFPSIYIFPSLFPSWRHGCFQLTNLRVNIWWILPTLKFVILRKKLKNDMKTGGITSSMG</sequence>
<comment type="caution">
    <text evidence="1">The sequence shown here is derived from an EMBL/GenBank/DDBJ whole genome shotgun (WGS) entry which is preliminary data.</text>
</comment>
<accession>A0ACB9L9F4</accession>
<name>A0ACB9L9F4_BAUVA</name>
<dbReference type="Proteomes" id="UP000828941">
    <property type="component" value="Chromosome 12"/>
</dbReference>
<evidence type="ECO:0000313" key="2">
    <source>
        <dbReference type="Proteomes" id="UP000828941"/>
    </source>
</evidence>
<keyword evidence="2" id="KW-1185">Reference proteome</keyword>
<proteinExistence type="predicted"/>
<organism evidence="1 2">
    <name type="scientific">Bauhinia variegata</name>
    <name type="common">Purple orchid tree</name>
    <name type="synonym">Phanera variegata</name>
    <dbReference type="NCBI Taxonomy" id="167791"/>
    <lineage>
        <taxon>Eukaryota</taxon>
        <taxon>Viridiplantae</taxon>
        <taxon>Streptophyta</taxon>
        <taxon>Embryophyta</taxon>
        <taxon>Tracheophyta</taxon>
        <taxon>Spermatophyta</taxon>
        <taxon>Magnoliopsida</taxon>
        <taxon>eudicotyledons</taxon>
        <taxon>Gunneridae</taxon>
        <taxon>Pentapetalae</taxon>
        <taxon>rosids</taxon>
        <taxon>fabids</taxon>
        <taxon>Fabales</taxon>
        <taxon>Fabaceae</taxon>
        <taxon>Cercidoideae</taxon>
        <taxon>Cercideae</taxon>
        <taxon>Bauhiniinae</taxon>
        <taxon>Bauhinia</taxon>
    </lineage>
</organism>